<dbReference type="EnsemblPlants" id="evm.model.03.1680">
    <property type="protein sequence ID" value="cds.evm.model.03.1680"/>
    <property type="gene ID" value="evm.TU.03.1680"/>
</dbReference>
<proteinExistence type="predicted"/>
<feature type="compositionally biased region" description="Polar residues" evidence="1">
    <location>
        <begin position="82"/>
        <end position="93"/>
    </location>
</feature>
<name>A0A803P696_CANSA</name>
<keyword evidence="3" id="KW-1185">Reference proteome</keyword>
<reference evidence="2" key="2">
    <citation type="submission" date="2021-03" db="UniProtKB">
        <authorList>
            <consortium name="EnsemblPlants"/>
        </authorList>
    </citation>
    <scope>IDENTIFICATION</scope>
</reference>
<organism evidence="2 3">
    <name type="scientific">Cannabis sativa</name>
    <name type="common">Hemp</name>
    <name type="synonym">Marijuana</name>
    <dbReference type="NCBI Taxonomy" id="3483"/>
    <lineage>
        <taxon>Eukaryota</taxon>
        <taxon>Viridiplantae</taxon>
        <taxon>Streptophyta</taxon>
        <taxon>Embryophyta</taxon>
        <taxon>Tracheophyta</taxon>
        <taxon>Spermatophyta</taxon>
        <taxon>Magnoliopsida</taxon>
        <taxon>eudicotyledons</taxon>
        <taxon>Gunneridae</taxon>
        <taxon>Pentapetalae</taxon>
        <taxon>rosids</taxon>
        <taxon>fabids</taxon>
        <taxon>Rosales</taxon>
        <taxon>Cannabaceae</taxon>
        <taxon>Cannabis</taxon>
    </lineage>
</organism>
<dbReference type="AlphaFoldDB" id="A0A803P696"/>
<evidence type="ECO:0000313" key="3">
    <source>
        <dbReference type="Proteomes" id="UP000596661"/>
    </source>
</evidence>
<dbReference type="EMBL" id="UZAU01000330">
    <property type="status" value="NOT_ANNOTATED_CDS"/>
    <property type="molecule type" value="Genomic_DNA"/>
</dbReference>
<dbReference type="Gramene" id="evm.model.03.1680">
    <property type="protein sequence ID" value="cds.evm.model.03.1680"/>
    <property type="gene ID" value="evm.TU.03.1680"/>
</dbReference>
<feature type="region of interest" description="Disordered" evidence="1">
    <location>
        <begin position="65"/>
        <end position="93"/>
    </location>
</feature>
<sequence length="93" mass="10419">MEEQIATLMKLVRKQSGALTDLEDEDPEAPLLENFKVPQIELYDGHTNPKPHPAKYNKMMQISGRDRLPNQSTPGRNYGLPSGNNSLVPITMT</sequence>
<dbReference type="Proteomes" id="UP000596661">
    <property type="component" value="Chromosome 3"/>
</dbReference>
<protein>
    <submittedName>
        <fullName evidence="2">Uncharacterized protein</fullName>
    </submittedName>
</protein>
<accession>A0A803P696</accession>
<evidence type="ECO:0000256" key="1">
    <source>
        <dbReference type="SAM" id="MobiDB-lite"/>
    </source>
</evidence>
<reference evidence="2" key="1">
    <citation type="submission" date="2018-11" db="EMBL/GenBank/DDBJ databases">
        <authorList>
            <person name="Grassa J C."/>
        </authorList>
    </citation>
    <scope>NUCLEOTIDE SEQUENCE [LARGE SCALE GENOMIC DNA]</scope>
</reference>
<evidence type="ECO:0000313" key="2">
    <source>
        <dbReference type="EnsemblPlants" id="cds.evm.model.03.1680"/>
    </source>
</evidence>